<proteinExistence type="predicted"/>
<evidence type="ECO:0000256" key="6">
    <source>
        <dbReference type="SAM" id="Phobius"/>
    </source>
</evidence>
<evidence type="ECO:0000256" key="2">
    <source>
        <dbReference type="ARBA" id="ARBA00022475"/>
    </source>
</evidence>
<organism evidence="7 8">
    <name type="scientific">[Clostridium] polysaccharolyticum</name>
    <dbReference type="NCBI Taxonomy" id="29364"/>
    <lineage>
        <taxon>Bacteria</taxon>
        <taxon>Bacillati</taxon>
        <taxon>Bacillota</taxon>
        <taxon>Clostridia</taxon>
        <taxon>Lachnospirales</taxon>
        <taxon>Lachnospiraceae</taxon>
    </lineage>
</organism>
<feature type="transmembrane region" description="Helical" evidence="6">
    <location>
        <begin position="12"/>
        <end position="30"/>
    </location>
</feature>
<comment type="subcellular location">
    <subcellularLocation>
        <location evidence="1">Cell membrane</location>
        <topology evidence="1">Multi-pass membrane protein</topology>
    </subcellularLocation>
</comment>
<evidence type="ECO:0000313" key="7">
    <source>
        <dbReference type="EMBL" id="SET09272.1"/>
    </source>
</evidence>
<reference evidence="7 8" key="1">
    <citation type="submission" date="2016-10" db="EMBL/GenBank/DDBJ databases">
        <authorList>
            <person name="de Groot N.N."/>
        </authorList>
    </citation>
    <scope>NUCLEOTIDE SEQUENCE [LARGE SCALE GENOMIC DNA]</scope>
    <source>
        <strain evidence="7 8">DSM 1801</strain>
    </source>
</reference>
<evidence type="ECO:0000256" key="1">
    <source>
        <dbReference type="ARBA" id="ARBA00004651"/>
    </source>
</evidence>
<evidence type="ECO:0000313" key="8">
    <source>
        <dbReference type="Proteomes" id="UP000199800"/>
    </source>
</evidence>
<dbReference type="AlphaFoldDB" id="A0A1I0BRD9"/>
<dbReference type="STRING" id="29364.SAMN04487772_10853"/>
<dbReference type="Pfam" id="PF03899">
    <property type="entry name" value="ATP-synt_I"/>
    <property type="match status" value="1"/>
</dbReference>
<accession>A0A1I0BRD9</accession>
<keyword evidence="5 6" id="KW-0472">Membrane</keyword>
<keyword evidence="2" id="KW-1003">Cell membrane</keyword>
<evidence type="ECO:0000256" key="5">
    <source>
        <dbReference type="ARBA" id="ARBA00023136"/>
    </source>
</evidence>
<evidence type="ECO:0000256" key="4">
    <source>
        <dbReference type="ARBA" id="ARBA00022989"/>
    </source>
</evidence>
<feature type="transmembrane region" description="Helical" evidence="6">
    <location>
        <begin position="36"/>
        <end position="56"/>
    </location>
</feature>
<dbReference type="EMBL" id="FOHN01000008">
    <property type="protein sequence ID" value="SET09272.1"/>
    <property type="molecule type" value="Genomic_DNA"/>
</dbReference>
<dbReference type="Proteomes" id="UP000199800">
    <property type="component" value="Unassembled WGS sequence"/>
</dbReference>
<dbReference type="InterPro" id="IPR005598">
    <property type="entry name" value="ATP_synth_I"/>
</dbReference>
<feature type="transmembrane region" description="Helical" evidence="6">
    <location>
        <begin position="77"/>
        <end position="98"/>
    </location>
</feature>
<keyword evidence="8" id="KW-1185">Reference proteome</keyword>
<protein>
    <submittedName>
        <fullName evidence="7">ATP synthase I chain</fullName>
    </submittedName>
</protein>
<keyword evidence="3 6" id="KW-0812">Transmembrane</keyword>
<gene>
    <name evidence="7" type="ORF">SAMN04487772_10853</name>
</gene>
<dbReference type="RefSeq" id="WP_092477534.1">
    <property type="nucleotide sequence ID" value="NZ_FOHN01000008.1"/>
</dbReference>
<name>A0A1I0BRD9_9FIRM</name>
<keyword evidence="4 6" id="KW-1133">Transmembrane helix</keyword>
<evidence type="ECO:0000256" key="3">
    <source>
        <dbReference type="ARBA" id="ARBA00022692"/>
    </source>
</evidence>
<sequence>MEDSKQTLNRLLLGILFYAVPFIAVDLFWINKKFTFLFGLTIGCFLSAFIAIHLYKSLDYCLSLDPESAEKAMKKKTMIRFFVMLLAVGISFCFPEIINPLGLFIGMMGLKISVYFQPFIHKWCTSWGTLAIKFNKKGR</sequence>